<dbReference type="GO" id="GO:0016491">
    <property type="term" value="F:oxidoreductase activity"/>
    <property type="evidence" value="ECO:0007669"/>
    <property type="project" value="UniProtKB-KW"/>
</dbReference>
<dbReference type="PRINTS" id="PR00368">
    <property type="entry name" value="FADPNR"/>
</dbReference>
<dbReference type="AlphaFoldDB" id="A0A8H8U9F9"/>
<evidence type="ECO:0000313" key="6">
    <source>
        <dbReference type="Proteomes" id="UP000443090"/>
    </source>
</evidence>
<dbReference type="SUPFAM" id="SSF51905">
    <property type="entry name" value="FAD/NAD(P)-binding domain"/>
    <property type="match status" value="1"/>
</dbReference>
<dbReference type="Pfam" id="PF07992">
    <property type="entry name" value="Pyr_redox_2"/>
    <property type="match status" value="1"/>
</dbReference>
<name>A0A8H8U9F9_9HELO</name>
<evidence type="ECO:0000313" key="5">
    <source>
        <dbReference type="EMBL" id="TVY36273.1"/>
    </source>
</evidence>
<feature type="domain" description="FAD/NAD(P)-binding" evidence="4">
    <location>
        <begin position="7"/>
        <end position="293"/>
    </location>
</feature>
<keyword evidence="2" id="KW-0285">Flavoprotein</keyword>
<dbReference type="OrthoDB" id="10260355at2759"/>
<organism evidence="5 6">
    <name type="scientific">Lachnellula occidentalis</name>
    <dbReference type="NCBI Taxonomy" id="215460"/>
    <lineage>
        <taxon>Eukaryota</taxon>
        <taxon>Fungi</taxon>
        <taxon>Dikarya</taxon>
        <taxon>Ascomycota</taxon>
        <taxon>Pezizomycotina</taxon>
        <taxon>Leotiomycetes</taxon>
        <taxon>Helotiales</taxon>
        <taxon>Lachnaceae</taxon>
        <taxon>Lachnellula</taxon>
    </lineage>
</organism>
<dbReference type="InterPro" id="IPR036188">
    <property type="entry name" value="FAD/NAD-bd_sf"/>
</dbReference>
<dbReference type="PRINTS" id="PR00469">
    <property type="entry name" value="PNDRDTASEII"/>
</dbReference>
<dbReference type="InterPro" id="IPR050097">
    <property type="entry name" value="Ferredoxin-NADP_redctase_2"/>
</dbReference>
<reference evidence="5 6" key="1">
    <citation type="submission" date="2018-05" db="EMBL/GenBank/DDBJ databases">
        <title>Genome sequencing and assembly of the regulated plant pathogen Lachnellula willkommii and related sister species for the development of diagnostic species identification markers.</title>
        <authorList>
            <person name="Giroux E."/>
            <person name="Bilodeau G."/>
        </authorList>
    </citation>
    <scope>NUCLEOTIDE SEQUENCE [LARGE SCALE GENOMIC DNA]</scope>
    <source>
        <strain evidence="5 6">CBS 160.35</strain>
    </source>
</reference>
<keyword evidence="6" id="KW-1185">Reference proteome</keyword>
<dbReference type="Gene3D" id="3.50.50.60">
    <property type="entry name" value="FAD/NAD(P)-binding domain"/>
    <property type="match status" value="2"/>
</dbReference>
<comment type="similarity">
    <text evidence="1">Belongs to the class-II pyridine nucleotide-disulfide oxidoreductase family.</text>
</comment>
<evidence type="ECO:0000259" key="4">
    <source>
        <dbReference type="Pfam" id="PF07992"/>
    </source>
</evidence>
<proteinExistence type="inferred from homology"/>
<gene>
    <name evidence="5" type="primary">gliT</name>
    <name evidence="5" type="ORF">LOCC1_G007968</name>
</gene>
<dbReference type="InterPro" id="IPR023753">
    <property type="entry name" value="FAD/NAD-binding_dom"/>
</dbReference>
<dbReference type="EMBL" id="QGMI01000853">
    <property type="protein sequence ID" value="TVY36273.1"/>
    <property type="molecule type" value="Genomic_DNA"/>
</dbReference>
<dbReference type="GO" id="GO:0097237">
    <property type="term" value="P:cellular response to toxic substance"/>
    <property type="evidence" value="ECO:0007669"/>
    <property type="project" value="UniProtKB-ARBA"/>
</dbReference>
<sequence>MSSPIVNILIIGGGPGGLSTASTIVRQSHSTIIIDSGSYRNDASPMHTVPTWDHRDPHEFRAAARKDLERYGCVEVVKAEVASLKKTDEGYFEATGTKGEIWRGHKLILATGVEDIMPDIDGYADCWVSGIFHCLFCHGWDERHAPSSGVLAQGDLASALVSLHVARQAIRLTPVTTIYTLGNEQLANDIRAASSAPQIKVDSRAVKKLTKSPEGAKVTLQFKDGTSYTEGFLSHKPQFKLKGPFAEQLGLDKTPQGTIKVDPPFNQTSVKGCFAAGDAANIFQTVTQAIASGTASGGGALFQFQAEVLGQKGFL</sequence>
<evidence type="ECO:0000256" key="1">
    <source>
        <dbReference type="ARBA" id="ARBA00009333"/>
    </source>
</evidence>
<evidence type="ECO:0000256" key="2">
    <source>
        <dbReference type="ARBA" id="ARBA00022630"/>
    </source>
</evidence>
<evidence type="ECO:0000256" key="3">
    <source>
        <dbReference type="ARBA" id="ARBA00023002"/>
    </source>
</evidence>
<comment type="caution">
    <text evidence="5">The sequence shown here is derived from an EMBL/GenBank/DDBJ whole genome shotgun (WGS) entry which is preliminary data.</text>
</comment>
<dbReference type="Proteomes" id="UP000443090">
    <property type="component" value="Unassembled WGS sequence"/>
</dbReference>
<protein>
    <submittedName>
        <fullName evidence="5">Thioredoxin reductase</fullName>
    </submittedName>
</protein>
<keyword evidence="3" id="KW-0560">Oxidoreductase</keyword>
<accession>A0A8H8U9F9</accession>
<dbReference type="PANTHER" id="PTHR48105">
    <property type="entry name" value="THIOREDOXIN REDUCTASE 1-RELATED-RELATED"/>
    <property type="match status" value="1"/>
</dbReference>